<dbReference type="InterPro" id="IPR015720">
    <property type="entry name" value="Emp24-like"/>
</dbReference>
<proteinExistence type="inferred from homology"/>
<accession>A0ABR4D349</accession>
<keyword evidence="4 9" id="KW-0732">Signal</keyword>
<comment type="subcellular location">
    <subcellularLocation>
        <location evidence="1 7">Membrane</location>
        <topology evidence="1 7">Single-pass type I membrane protein</topology>
    </subcellularLocation>
</comment>
<feature type="transmembrane region" description="Helical" evidence="8">
    <location>
        <begin position="190"/>
        <end position="210"/>
    </location>
</feature>
<dbReference type="EMBL" id="JAZGUE010000007">
    <property type="protein sequence ID" value="KAL2264755.1"/>
    <property type="molecule type" value="Genomic_DNA"/>
</dbReference>
<gene>
    <name evidence="11" type="ORF">VTJ83DRAFT_7265</name>
</gene>
<evidence type="ECO:0000256" key="7">
    <source>
        <dbReference type="RuleBase" id="RU003827"/>
    </source>
</evidence>
<reference evidence="11 12" key="1">
    <citation type="journal article" date="2024" name="Commun. Biol.">
        <title>Comparative genomic analysis of thermophilic fungi reveals convergent evolutionary adaptations and gene losses.</title>
        <authorList>
            <person name="Steindorff A.S."/>
            <person name="Aguilar-Pontes M.V."/>
            <person name="Robinson A.J."/>
            <person name="Andreopoulos B."/>
            <person name="LaButti K."/>
            <person name="Kuo A."/>
            <person name="Mondo S."/>
            <person name="Riley R."/>
            <person name="Otillar R."/>
            <person name="Haridas S."/>
            <person name="Lipzen A."/>
            <person name="Grimwood J."/>
            <person name="Schmutz J."/>
            <person name="Clum A."/>
            <person name="Reid I.D."/>
            <person name="Moisan M.C."/>
            <person name="Butler G."/>
            <person name="Nguyen T.T.M."/>
            <person name="Dewar K."/>
            <person name="Conant G."/>
            <person name="Drula E."/>
            <person name="Henrissat B."/>
            <person name="Hansel C."/>
            <person name="Singer S."/>
            <person name="Hutchinson M.I."/>
            <person name="de Vries R.P."/>
            <person name="Natvig D.O."/>
            <person name="Powell A.J."/>
            <person name="Tsang A."/>
            <person name="Grigoriev I.V."/>
        </authorList>
    </citation>
    <scope>NUCLEOTIDE SEQUENCE [LARGE SCALE GENOMIC DNA]</scope>
    <source>
        <strain evidence="11 12">ATCC 22073</strain>
    </source>
</reference>
<dbReference type="RefSeq" id="XP_070863482.1">
    <property type="nucleotide sequence ID" value="XM_071014068.1"/>
</dbReference>
<feature type="chain" id="PRO_5045713637" description="GOLD domain-containing protein" evidence="9">
    <location>
        <begin position="25"/>
        <end position="220"/>
    </location>
</feature>
<comment type="similarity">
    <text evidence="2 7">Belongs to the EMP24/GP25L family.</text>
</comment>
<evidence type="ECO:0000256" key="4">
    <source>
        <dbReference type="ARBA" id="ARBA00022729"/>
    </source>
</evidence>
<evidence type="ECO:0000256" key="8">
    <source>
        <dbReference type="SAM" id="Phobius"/>
    </source>
</evidence>
<evidence type="ECO:0000259" key="10">
    <source>
        <dbReference type="PROSITE" id="PS50866"/>
    </source>
</evidence>
<feature type="domain" description="GOLD" evidence="10">
    <location>
        <begin position="40"/>
        <end position="130"/>
    </location>
</feature>
<evidence type="ECO:0000313" key="11">
    <source>
        <dbReference type="EMBL" id="KAL2264755.1"/>
    </source>
</evidence>
<evidence type="ECO:0000256" key="9">
    <source>
        <dbReference type="SAM" id="SignalP"/>
    </source>
</evidence>
<keyword evidence="6 8" id="KW-0472">Membrane</keyword>
<keyword evidence="5 8" id="KW-1133">Transmembrane helix</keyword>
<name>A0ABR4D349_9PEZI</name>
<dbReference type="PANTHER" id="PTHR22811">
    <property type="entry name" value="TRANSMEMBRANE EMP24 DOMAIN-CONTAINING PROTEIN"/>
    <property type="match status" value="1"/>
</dbReference>
<dbReference type="GeneID" id="98128712"/>
<dbReference type="SMART" id="SM01190">
    <property type="entry name" value="EMP24_GP25L"/>
    <property type="match status" value="1"/>
</dbReference>
<feature type="signal peptide" evidence="9">
    <location>
        <begin position="1"/>
        <end position="24"/>
    </location>
</feature>
<dbReference type="PROSITE" id="PS50866">
    <property type="entry name" value="GOLD"/>
    <property type="match status" value="1"/>
</dbReference>
<dbReference type="Pfam" id="PF01105">
    <property type="entry name" value="EMP24_GP25L"/>
    <property type="match status" value="1"/>
</dbReference>
<evidence type="ECO:0000256" key="1">
    <source>
        <dbReference type="ARBA" id="ARBA00004479"/>
    </source>
</evidence>
<evidence type="ECO:0000256" key="3">
    <source>
        <dbReference type="ARBA" id="ARBA00022692"/>
    </source>
</evidence>
<keyword evidence="3 7" id="KW-0812">Transmembrane</keyword>
<evidence type="ECO:0000256" key="2">
    <source>
        <dbReference type="ARBA" id="ARBA00007104"/>
    </source>
</evidence>
<protein>
    <recommendedName>
        <fullName evidence="10">GOLD domain-containing protein</fullName>
    </recommendedName>
</protein>
<evidence type="ECO:0000313" key="12">
    <source>
        <dbReference type="Proteomes" id="UP001600064"/>
    </source>
</evidence>
<comment type="caution">
    <text evidence="11">The sequence shown here is derived from an EMBL/GenBank/DDBJ whole genome shotgun (WGS) entry which is preliminary data.</text>
</comment>
<dbReference type="Proteomes" id="UP001600064">
    <property type="component" value="Unassembled WGS sequence"/>
</dbReference>
<sequence>MARLRSLLQHLCSMLLLLAVGSHALKFDIKAGSGNDKESRRCVRNFVSRDMLVVVTAIVDGYKGDGMQLNMHIWDATGNEYGKPKDIAGEQRIVFTALADAPFDVCFENILTGSRHVQHPYRHIELDVDIGADAKDWSAIQATEKLKPVEAELRRIEELTAEIVTEMDYLRTREQTLRDTNESTNNRVKWFGLCTTFLLVALWAWQIMYLRAYFRSKHLI</sequence>
<evidence type="ECO:0000256" key="6">
    <source>
        <dbReference type="ARBA" id="ARBA00023136"/>
    </source>
</evidence>
<organism evidence="11 12">
    <name type="scientific">Remersonia thermophila</name>
    <dbReference type="NCBI Taxonomy" id="72144"/>
    <lineage>
        <taxon>Eukaryota</taxon>
        <taxon>Fungi</taxon>
        <taxon>Dikarya</taxon>
        <taxon>Ascomycota</taxon>
        <taxon>Pezizomycotina</taxon>
        <taxon>Sordariomycetes</taxon>
        <taxon>Sordariomycetidae</taxon>
        <taxon>Sordariales</taxon>
        <taxon>Sordariales incertae sedis</taxon>
        <taxon>Remersonia</taxon>
    </lineage>
</organism>
<evidence type="ECO:0000256" key="5">
    <source>
        <dbReference type="ARBA" id="ARBA00022989"/>
    </source>
</evidence>
<dbReference type="InterPro" id="IPR009038">
    <property type="entry name" value="GOLD_dom"/>
</dbReference>
<keyword evidence="12" id="KW-1185">Reference proteome</keyword>